<reference evidence="2 3" key="1">
    <citation type="journal article" date="2019" name="Int. J. Syst. Evol. Microbiol.">
        <title>The Global Catalogue of Microorganisms (GCM) 10K type strain sequencing project: providing services to taxonomists for standard genome sequencing and annotation.</title>
        <authorList>
            <consortium name="The Broad Institute Genomics Platform"/>
            <consortium name="The Broad Institute Genome Sequencing Center for Infectious Disease"/>
            <person name="Wu L."/>
            <person name="Ma J."/>
        </authorList>
    </citation>
    <scope>NUCLEOTIDE SEQUENCE [LARGE SCALE GENOMIC DNA]</scope>
    <source>
        <strain evidence="2 3">JCM 16021</strain>
    </source>
</reference>
<evidence type="ECO:0000256" key="1">
    <source>
        <dbReference type="SAM" id="Phobius"/>
    </source>
</evidence>
<feature type="transmembrane region" description="Helical" evidence="1">
    <location>
        <begin position="71"/>
        <end position="91"/>
    </location>
</feature>
<feature type="transmembrane region" description="Helical" evidence="1">
    <location>
        <begin position="112"/>
        <end position="137"/>
    </location>
</feature>
<dbReference type="Proteomes" id="UP001500575">
    <property type="component" value="Unassembled WGS sequence"/>
</dbReference>
<dbReference type="EMBL" id="BAAAQQ010000011">
    <property type="protein sequence ID" value="GAA2126036.1"/>
    <property type="molecule type" value="Genomic_DNA"/>
</dbReference>
<protein>
    <recommendedName>
        <fullName evidence="4">ABC transporter permease</fullName>
    </recommendedName>
</protein>
<accession>A0ABN2YDZ9</accession>
<evidence type="ECO:0000313" key="3">
    <source>
        <dbReference type="Proteomes" id="UP001500575"/>
    </source>
</evidence>
<evidence type="ECO:0000313" key="2">
    <source>
        <dbReference type="EMBL" id="GAA2126036.1"/>
    </source>
</evidence>
<keyword evidence="1" id="KW-1133">Transmembrane helix</keyword>
<sequence length="267" mass="28356">MSTAASAPASLELTGTSHVPMARLAKVEVRKALDTRAGRWFAGSILGVVLAVLVIYSLAAPDDAKDFQDYVGLAGGVLGYFLPILVIMLVTSEASQRNGLVTFTLEPRRSRVVVAKLLAGLTLAIAVMVLGVLIAVVGTLFGQVTGASPDWGLDARFVLYGYVLTNLSAVLIGFAIATLLMNTPAAIVVYFVYSLVLPIAVGILSELSEGFGDVAPWIDYNTAQTPLFTGDFTPTGEEWAQIAVTGTIWLVIPLTLGILRLLRIEFK</sequence>
<feature type="transmembrane region" description="Helical" evidence="1">
    <location>
        <begin position="187"/>
        <end position="205"/>
    </location>
</feature>
<organism evidence="2 3">
    <name type="scientific">Nocardioides bigeumensis</name>
    <dbReference type="NCBI Taxonomy" id="433657"/>
    <lineage>
        <taxon>Bacteria</taxon>
        <taxon>Bacillati</taxon>
        <taxon>Actinomycetota</taxon>
        <taxon>Actinomycetes</taxon>
        <taxon>Propionibacteriales</taxon>
        <taxon>Nocardioidaceae</taxon>
        <taxon>Nocardioides</taxon>
    </lineage>
</organism>
<feature type="transmembrane region" description="Helical" evidence="1">
    <location>
        <begin position="157"/>
        <end position="180"/>
    </location>
</feature>
<keyword evidence="1" id="KW-0472">Membrane</keyword>
<keyword evidence="1" id="KW-0812">Transmembrane</keyword>
<comment type="caution">
    <text evidence="2">The sequence shown here is derived from an EMBL/GenBank/DDBJ whole genome shotgun (WGS) entry which is preliminary data.</text>
</comment>
<feature type="transmembrane region" description="Helical" evidence="1">
    <location>
        <begin position="239"/>
        <end position="262"/>
    </location>
</feature>
<keyword evidence="3" id="KW-1185">Reference proteome</keyword>
<name>A0ABN2YDZ9_9ACTN</name>
<evidence type="ECO:0008006" key="4">
    <source>
        <dbReference type="Google" id="ProtNLM"/>
    </source>
</evidence>
<gene>
    <name evidence="2" type="ORF">GCM10009843_24230</name>
</gene>
<feature type="transmembrane region" description="Helical" evidence="1">
    <location>
        <begin position="40"/>
        <end position="59"/>
    </location>
</feature>
<proteinExistence type="predicted"/>
<dbReference type="RefSeq" id="WP_344303986.1">
    <property type="nucleotide sequence ID" value="NZ_BAAAQQ010000011.1"/>
</dbReference>